<feature type="transmembrane region" description="Helical" evidence="1">
    <location>
        <begin position="24"/>
        <end position="44"/>
    </location>
</feature>
<dbReference type="Proteomes" id="UP000605099">
    <property type="component" value="Unassembled WGS sequence"/>
</dbReference>
<feature type="transmembrane region" description="Helical" evidence="1">
    <location>
        <begin position="124"/>
        <end position="143"/>
    </location>
</feature>
<evidence type="ECO:0000256" key="1">
    <source>
        <dbReference type="SAM" id="Phobius"/>
    </source>
</evidence>
<name>A0ABQ2K0J4_9SPHN</name>
<dbReference type="InterPro" id="IPR008523">
    <property type="entry name" value="DUF805"/>
</dbReference>
<evidence type="ECO:0000313" key="3">
    <source>
        <dbReference type="Proteomes" id="UP000605099"/>
    </source>
</evidence>
<reference evidence="3" key="1">
    <citation type="journal article" date="2019" name="Int. J. Syst. Evol. Microbiol.">
        <title>The Global Catalogue of Microorganisms (GCM) 10K type strain sequencing project: providing services to taxonomists for standard genome sequencing and annotation.</title>
        <authorList>
            <consortium name="The Broad Institute Genomics Platform"/>
            <consortium name="The Broad Institute Genome Sequencing Center for Infectious Disease"/>
            <person name="Wu L."/>
            <person name="Ma J."/>
        </authorList>
    </citation>
    <scope>NUCLEOTIDE SEQUENCE [LARGE SCALE GENOMIC DNA]</scope>
    <source>
        <strain evidence="3">CGMCC 1.6784</strain>
    </source>
</reference>
<dbReference type="Pfam" id="PF05656">
    <property type="entry name" value="DUF805"/>
    <property type="match status" value="1"/>
</dbReference>
<feature type="transmembrane region" description="Helical" evidence="1">
    <location>
        <begin position="92"/>
        <end position="112"/>
    </location>
</feature>
<protein>
    <recommendedName>
        <fullName evidence="4">DUF805 domain-containing protein</fullName>
    </recommendedName>
</protein>
<dbReference type="RefSeq" id="WP_188823860.1">
    <property type="nucleotide sequence ID" value="NZ_BMLK01000055.1"/>
</dbReference>
<proteinExistence type="predicted"/>
<keyword evidence="3" id="KW-1185">Reference proteome</keyword>
<evidence type="ECO:0000313" key="2">
    <source>
        <dbReference type="EMBL" id="GGN62856.1"/>
    </source>
</evidence>
<organism evidence="2 3">
    <name type="scientific">Novosphingobium indicum</name>
    <dbReference type="NCBI Taxonomy" id="462949"/>
    <lineage>
        <taxon>Bacteria</taxon>
        <taxon>Pseudomonadati</taxon>
        <taxon>Pseudomonadota</taxon>
        <taxon>Alphaproteobacteria</taxon>
        <taxon>Sphingomonadales</taxon>
        <taxon>Sphingomonadaceae</taxon>
        <taxon>Novosphingobium</taxon>
    </lineage>
</organism>
<gene>
    <name evidence="2" type="ORF">GCM10011349_46920</name>
</gene>
<dbReference type="PANTHER" id="PTHR34980:SF2">
    <property type="entry name" value="INNER MEMBRANE PROTEIN YHAH-RELATED"/>
    <property type="match status" value="1"/>
</dbReference>
<feature type="transmembrane region" description="Helical" evidence="1">
    <location>
        <begin position="155"/>
        <end position="180"/>
    </location>
</feature>
<dbReference type="EMBL" id="BMLK01000055">
    <property type="protein sequence ID" value="GGN62856.1"/>
    <property type="molecule type" value="Genomic_DNA"/>
</dbReference>
<comment type="caution">
    <text evidence="2">The sequence shown here is derived from an EMBL/GenBank/DDBJ whole genome shotgun (WGS) entry which is preliminary data.</text>
</comment>
<keyword evidence="1" id="KW-0472">Membrane</keyword>
<keyword evidence="1" id="KW-1133">Transmembrane helix</keyword>
<dbReference type="PANTHER" id="PTHR34980">
    <property type="entry name" value="INNER MEMBRANE PROTEIN-RELATED-RELATED"/>
    <property type="match status" value="1"/>
</dbReference>
<keyword evidence="1" id="KW-0812">Transmembrane</keyword>
<sequence>MIEFFGYHLRNLANFSGRESQKRFWLWGAFALGLTFVMGAIVFMPRFTDAMNRMQRFAMEHPESATVESGPGHYSIQIDGHHPELMPDMDRFFYTLMGITAFVTVLIGAAAVRRLHDTGRRGWWLLLPVPFVTVGYTVAPDLFEQVVAGDAASFRLFVLLFFNNLIYMVMLAVVVIFLALPGRPDANRFGPPPAD</sequence>
<accession>A0ABQ2K0J4</accession>
<evidence type="ECO:0008006" key="4">
    <source>
        <dbReference type="Google" id="ProtNLM"/>
    </source>
</evidence>